<comment type="caution">
    <text evidence="1">The sequence shown here is derived from an EMBL/GenBank/DDBJ whole genome shotgun (WGS) entry which is preliminary data.</text>
</comment>
<name>A0A8X6STQ4_TRICX</name>
<keyword evidence="2" id="KW-1185">Reference proteome</keyword>
<accession>A0A8X6STQ4</accession>
<sequence>MKKCRVNRICTNFGGFRSTSFTTRTEFRNMQTEFQSTEDNVCTAQNTEVQYSPQIEINFMAPQLYNASGFESFLQWQGHFEADHRNSLFEYNSSSGENIIKLPNKVQEDLHLLGLHSLNNDSLSQSFDSLFLDITPSDFNLLDSKDEVSISKKEALNNNKEITSESKCENVKSNNEPSGSVSNVESFKPLHIISDSFLRQKNFQGQVKISRFERIYVCDICFKKA</sequence>
<dbReference type="Proteomes" id="UP000887159">
    <property type="component" value="Unassembled WGS sequence"/>
</dbReference>
<proteinExistence type="predicted"/>
<evidence type="ECO:0000313" key="2">
    <source>
        <dbReference type="Proteomes" id="UP000887159"/>
    </source>
</evidence>
<gene>
    <name evidence="1" type="ORF">TNCV_4284561</name>
</gene>
<evidence type="ECO:0000313" key="1">
    <source>
        <dbReference type="EMBL" id="GFY12798.1"/>
    </source>
</evidence>
<reference evidence="1" key="1">
    <citation type="submission" date="2020-08" db="EMBL/GenBank/DDBJ databases">
        <title>Multicomponent nature underlies the extraordinary mechanical properties of spider dragline silk.</title>
        <authorList>
            <person name="Kono N."/>
            <person name="Nakamura H."/>
            <person name="Mori M."/>
            <person name="Yoshida Y."/>
            <person name="Ohtoshi R."/>
            <person name="Malay A.D."/>
            <person name="Moran D.A.P."/>
            <person name="Tomita M."/>
            <person name="Numata K."/>
            <person name="Arakawa K."/>
        </authorList>
    </citation>
    <scope>NUCLEOTIDE SEQUENCE</scope>
</reference>
<dbReference type="AlphaFoldDB" id="A0A8X6STQ4"/>
<protein>
    <submittedName>
        <fullName evidence="1">Uncharacterized protein</fullName>
    </submittedName>
</protein>
<organism evidence="1 2">
    <name type="scientific">Trichonephila clavipes</name>
    <name type="common">Golden silk orbweaver</name>
    <name type="synonym">Nephila clavipes</name>
    <dbReference type="NCBI Taxonomy" id="2585209"/>
    <lineage>
        <taxon>Eukaryota</taxon>
        <taxon>Metazoa</taxon>
        <taxon>Ecdysozoa</taxon>
        <taxon>Arthropoda</taxon>
        <taxon>Chelicerata</taxon>
        <taxon>Arachnida</taxon>
        <taxon>Araneae</taxon>
        <taxon>Araneomorphae</taxon>
        <taxon>Entelegynae</taxon>
        <taxon>Araneoidea</taxon>
        <taxon>Nephilidae</taxon>
        <taxon>Trichonephila</taxon>
    </lineage>
</organism>
<dbReference type="EMBL" id="BMAU01021316">
    <property type="protein sequence ID" value="GFY12798.1"/>
    <property type="molecule type" value="Genomic_DNA"/>
</dbReference>